<dbReference type="GO" id="GO:0046872">
    <property type="term" value="F:metal ion binding"/>
    <property type="evidence" value="ECO:0007669"/>
    <property type="project" value="UniProtKB-KW"/>
</dbReference>
<keyword evidence="13" id="KW-0496">Mitochondrion</keyword>
<dbReference type="Gene3D" id="1.25.40.10">
    <property type="entry name" value="Tetratricopeptide repeat domain"/>
    <property type="match status" value="1"/>
</dbReference>
<evidence type="ECO:0000256" key="1">
    <source>
        <dbReference type="ARBA" id="ARBA00000928"/>
    </source>
</evidence>
<comment type="similarity">
    <text evidence="4">Belongs to the PPR family. P subfamily.</text>
</comment>
<keyword evidence="6" id="KW-0819">tRNA processing</keyword>
<sequence>MASSKTGVILNLLRQTNFRLNYPTHLLKGLAHTSVRPGDSKSKKTTKAETDYQVQKSIVAEFLEKGNLAEVDLLKKQVLNAGVTLNKFTFDAHFIGICSELGAFELGRDYFRALHSKGNAGVGAVSRYFTMCHAFPDKVGPSEQEFMLKVYDELLKKYDILDVSTCEGVALGIGLTERWRSEIPRLLDMIKHSGMSPSPTLWVTAVESAFHHRDHKLAWEYMDAYANSGKTILPKLYEIVLKQKNILPQLLRWLERHGIILTVESAEVFMRLAPSHGAKTKSSLVSRKGSCKACRRSLEPSRLTPEDFELLRSAFLDPVLVGRDVFQKTSPEELNSFHKFLEKVLPVDVVLDGLNIAYVSKKLSPNGAKLLRFVTSHFVSEGRKILVVGRKHMDRWSTNEMNYVKSNASVFLAENTSEDDPFLLYAALKSGIGTKFVSRDRMTSHRFLLGQPHLRRIFSKWQALHQYHPLHIAEDGNTVALRPPSNIAREPHQTSANAWHLPVMDHSQTNVEGHLQDETAPWLCLSLSNVPFQRLKEHERNV</sequence>
<evidence type="ECO:0000256" key="5">
    <source>
        <dbReference type="ARBA" id="ARBA00012179"/>
    </source>
</evidence>
<keyword evidence="9" id="KW-0378">Hydrolase</keyword>
<evidence type="ECO:0000256" key="4">
    <source>
        <dbReference type="ARBA" id="ARBA00007626"/>
    </source>
</evidence>
<evidence type="ECO:0000256" key="15">
    <source>
        <dbReference type="ARBA" id="ARBA00044559"/>
    </source>
</evidence>
<dbReference type="GO" id="GO:0004526">
    <property type="term" value="F:ribonuclease P activity"/>
    <property type="evidence" value="ECO:0007669"/>
    <property type="project" value="UniProtKB-EC"/>
</dbReference>
<dbReference type="EMBL" id="GDHC01008961">
    <property type="protein sequence ID" value="JAQ09668.1"/>
    <property type="molecule type" value="Transcribed_RNA"/>
</dbReference>
<comment type="catalytic activity">
    <reaction evidence="1">
        <text>Endonucleolytic cleavage of RNA, removing 5'-extranucleotides from tRNA precursor.</text>
        <dbReference type="EC" id="3.1.26.5"/>
    </reaction>
</comment>
<evidence type="ECO:0000256" key="10">
    <source>
        <dbReference type="ARBA" id="ARBA00022833"/>
    </source>
</evidence>
<evidence type="ECO:0000313" key="17">
    <source>
        <dbReference type="EMBL" id="JAQ09668.1"/>
    </source>
</evidence>
<keyword evidence="8" id="KW-0479">Metal-binding</keyword>
<evidence type="ECO:0000259" key="16">
    <source>
        <dbReference type="Pfam" id="PF16953"/>
    </source>
</evidence>
<accession>A0A146LP46</accession>
<keyword evidence="10" id="KW-0862">Zinc</keyword>
<comment type="subcellular location">
    <subcellularLocation>
        <location evidence="3">Mitochondrion</location>
    </subcellularLocation>
</comment>
<keyword evidence="12" id="KW-0809">Transit peptide</keyword>
<gene>
    <name evidence="17" type="primary">KIAA0391_0</name>
    <name evidence="17" type="ORF">g.68279</name>
</gene>
<dbReference type="InterPro" id="IPR011990">
    <property type="entry name" value="TPR-like_helical_dom_sf"/>
</dbReference>
<evidence type="ECO:0000256" key="12">
    <source>
        <dbReference type="ARBA" id="ARBA00022946"/>
    </source>
</evidence>
<evidence type="ECO:0000256" key="8">
    <source>
        <dbReference type="ARBA" id="ARBA00022723"/>
    </source>
</evidence>
<proteinExistence type="inferred from homology"/>
<feature type="domain" description="PRORP" evidence="16">
    <location>
        <begin position="286"/>
        <end position="524"/>
    </location>
</feature>
<evidence type="ECO:0000256" key="9">
    <source>
        <dbReference type="ARBA" id="ARBA00022801"/>
    </source>
</evidence>
<dbReference type="PANTHER" id="PTHR13547:SF1">
    <property type="entry name" value="MITOCHONDRIAL RIBONUCLEASE P CATALYTIC SUBUNIT"/>
    <property type="match status" value="1"/>
</dbReference>
<dbReference type="Gene3D" id="3.40.50.11980">
    <property type="match status" value="1"/>
</dbReference>
<evidence type="ECO:0000256" key="13">
    <source>
        <dbReference type="ARBA" id="ARBA00023128"/>
    </source>
</evidence>
<comment type="cofactor">
    <cofactor evidence="2">
        <name>Mg(2+)</name>
        <dbReference type="ChEBI" id="CHEBI:18420"/>
    </cofactor>
</comment>
<evidence type="ECO:0000256" key="6">
    <source>
        <dbReference type="ARBA" id="ARBA00022694"/>
    </source>
</evidence>
<dbReference type="GO" id="GO:0030678">
    <property type="term" value="C:mitochondrial ribonuclease P complex"/>
    <property type="evidence" value="ECO:0007669"/>
    <property type="project" value="TreeGrafter"/>
</dbReference>
<dbReference type="Pfam" id="PF16953">
    <property type="entry name" value="PRORP"/>
    <property type="match status" value="1"/>
</dbReference>
<evidence type="ECO:0000256" key="14">
    <source>
        <dbReference type="ARBA" id="ARBA00044536"/>
    </source>
</evidence>
<dbReference type="InterPro" id="IPR033495">
    <property type="entry name" value="MRPP3_PIN_dom"/>
</dbReference>
<evidence type="ECO:0000256" key="2">
    <source>
        <dbReference type="ARBA" id="ARBA00001946"/>
    </source>
</evidence>
<dbReference type="CDD" id="cd18718">
    <property type="entry name" value="PIN_PRORP"/>
    <property type="match status" value="1"/>
</dbReference>
<name>A0A146LP46_LYGHE</name>
<dbReference type="PANTHER" id="PTHR13547">
    <property type="match status" value="1"/>
</dbReference>
<dbReference type="AlphaFoldDB" id="A0A146LP46"/>
<evidence type="ECO:0000256" key="3">
    <source>
        <dbReference type="ARBA" id="ARBA00004173"/>
    </source>
</evidence>
<keyword evidence="11" id="KW-0460">Magnesium</keyword>
<dbReference type="GO" id="GO:0001682">
    <property type="term" value="P:tRNA 5'-leader removal"/>
    <property type="evidence" value="ECO:0007669"/>
    <property type="project" value="TreeGrafter"/>
</dbReference>
<keyword evidence="7" id="KW-0540">Nuclease</keyword>
<reference evidence="17" key="1">
    <citation type="journal article" date="2016" name="Gigascience">
        <title>De novo construction of an expanded transcriptome assembly for the western tarnished plant bug, Lygus hesperus.</title>
        <authorList>
            <person name="Tassone E.E."/>
            <person name="Geib S.M."/>
            <person name="Hall B."/>
            <person name="Fabrick J.A."/>
            <person name="Brent C.S."/>
            <person name="Hull J.J."/>
        </authorList>
    </citation>
    <scope>NUCLEOTIDE SEQUENCE</scope>
</reference>
<evidence type="ECO:0000256" key="11">
    <source>
        <dbReference type="ARBA" id="ARBA00022842"/>
    </source>
</evidence>
<dbReference type="InterPro" id="IPR031595">
    <property type="entry name" value="PRORP_C"/>
</dbReference>
<protein>
    <recommendedName>
        <fullName evidence="14">Mitochondrial ribonuclease P catalytic subunit</fullName>
        <ecNumber evidence="5">3.1.26.5</ecNumber>
    </recommendedName>
    <alternativeName>
        <fullName evidence="15">Mitochondrial ribonuclease P protein 3</fullName>
    </alternativeName>
</protein>
<dbReference type="GO" id="GO:0097745">
    <property type="term" value="P:mitochondrial tRNA 5'-end processing"/>
    <property type="evidence" value="ECO:0007669"/>
    <property type="project" value="TreeGrafter"/>
</dbReference>
<evidence type="ECO:0000256" key="7">
    <source>
        <dbReference type="ARBA" id="ARBA00022722"/>
    </source>
</evidence>
<dbReference type="EC" id="3.1.26.5" evidence="5"/>
<organism evidence="17">
    <name type="scientific">Lygus hesperus</name>
    <name type="common">Western plant bug</name>
    <dbReference type="NCBI Taxonomy" id="30085"/>
    <lineage>
        <taxon>Eukaryota</taxon>
        <taxon>Metazoa</taxon>
        <taxon>Ecdysozoa</taxon>
        <taxon>Arthropoda</taxon>
        <taxon>Hexapoda</taxon>
        <taxon>Insecta</taxon>
        <taxon>Pterygota</taxon>
        <taxon>Neoptera</taxon>
        <taxon>Paraneoptera</taxon>
        <taxon>Hemiptera</taxon>
        <taxon>Heteroptera</taxon>
        <taxon>Panheteroptera</taxon>
        <taxon>Cimicomorpha</taxon>
        <taxon>Miridae</taxon>
        <taxon>Mirini</taxon>
        <taxon>Lygus</taxon>
    </lineage>
</organism>